<dbReference type="Proteomes" id="UP000196386">
    <property type="component" value="Unassembled WGS sequence"/>
</dbReference>
<evidence type="ECO:0000313" key="5">
    <source>
        <dbReference type="Proteomes" id="UP000196386"/>
    </source>
</evidence>
<feature type="transmembrane region" description="Helical" evidence="2">
    <location>
        <begin position="349"/>
        <end position="369"/>
    </location>
</feature>
<gene>
    <name evidence="4" type="ORF">B5F11_10015</name>
</gene>
<dbReference type="EMBL" id="NFKP01000011">
    <property type="protein sequence ID" value="OUP69196.1"/>
    <property type="molecule type" value="Genomic_DNA"/>
</dbReference>
<feature type="transmembrane region" description="Helical" evidence="2">
    <location>
        <begin position="91"/>
        <end position="118"/>
    </location>
</feature>
<dbReference type="SMART" id="SM00331">
    <property type="entry name" value="PP2C_SIG"/>
    <property type="match status" value="1"/>
</dbReference>
<dbReference type="Pfam" id="PF19732">
    <property type="entry name" value="SpoIIE_N"/>
    <property type="match status" value="1"/>
</dbReference>
<sequence>MGRIVPMNQTALRHMRKKERHGRSFLWIRMNRQRVSTGYAELNIYNRLYNKDNLLVYEKQVKAMQNRTAAGLSIGARARQTVRAHRLAAGYFAYAATGFVAANAFVLGGLAPFGIAFAASAKPRYYAGATLGATLGYLMSFHVMTNVKYIVAMALLFGLRVMLGSGTLTRFCARVSGQALTAVSLGLPSIAIVLVGGGSVYDASLAVAEVLLACCASYFFTRTAQALELGVENMRQTDVTSLVITFGIAVLALVNLRVLGVSVGRVLAVLVILLAAQAAREAGGAIAGVAAGVAAGVVGGNYTFLMGTYGLGGLLAGVFAPVGRAASAGAFIVVNLFALLASRRMLDRYLLIEIFIASLISILIPQGALRRLKSVREGQGAAVQGDTYKAMLTNRIDHVAGALRDVAETTRQVNERLSGMVNGDLSSVYHCAADRVCRKCRGNATCWQLRYTDTSDVFNNALSVLRRGGELTENDFPQYFVKTCPRVKELAVQMNRLFEEYAARESVRRKVAQVRGVVTDQFEGMALMVDAMGRDLDGLATQDTAAAGKVREYLQSLTVFPDLVTCTVDGGANMTVEVTIPTYKLSRLDMAELTVALSDICGRDFDLPATHSRSECAATTLTFAEKAAYTVKWGATQLGNSESKLCGDSFCYVDGQNGRVNVILSDGMGSGGAAAVDSTMTAELLRRLIEAGVSLDAALKLVNSALLVKSGDESLSTIDIVGVDLYTGCVDFYKAGAAPTFLRKSGRGGYVESSSLPVGILGGVTFEKNTVTLREGDLVVMVSDGALAGGFEWLVSDLEHYAGDDPKELSEQLAAESKRRRSDGHEDDITVIVLMLERGV</sequence>
<dbReference type="PANTHER" id="PTHR43156">
    <property type="entry name" value="STAGE II SPORULATION PROTEIN E-RELATED"/>
    <property type="match status" value="1"/>
</dbReference>
<dbReference type="SUPFAM" id="SSF81606">
    <property type="entry name" value="PP2C-like"/>
    <property type="match status" value="1"/>
</dbReference>
<evidence type="ECO:0000313" key="4">
    <source>
        <dbReference type="EMBL" id="OUP69196.1"/>
    </source>
</evidence>
<dbReference type="InterPro" id="IPR001932">
    <property type="entry name" value="PPM-type_phosphatase-like_dom"/>
</dbReference>
<keyword evidence="1" id="KW-0378">Hydrolase</keyword>
<accession>A0A1Y4MVB3</accession>
<feature type="transmembrane region" description="Helical" evidence="2">
    <location>
        <begin position="286"/>
        <end position="305"/>
    </location>
</feature>
<protein>
    <recommendedName>
        <fullName evidence="3">PPM-type phosphatase domain-containing protein</fullName>
    </recommendedName>
</protein>
<dbReference type="PANTHER" id="PTHR43156:SF2">
    <property type="entry name" value="STAGE II SPORULATION PROTEIN E"/>
    <property type="match status" value="1"/>
</dbReference>
<feature type="transmembrane region" description="Helical" evidence="2">
    <location>
        <begin position="180"/>
        <end position="201"/>
    </location>
</feature>
<dbReference type="Pfam" id="PF07228">
    <property type="entry name" value="SpoIIE"/>
    <property type="match status" value="1"/>
</dbReference>
<organism evidence="4 5">
    <name type="scientific">Anaerotruncus colihominis</name>
    <dbReference type="NCBI Taxonomy" id="169435"/>
    <lineage>
        <taxon>Bacteria</taxon>
        <taxon>Bacillati</taxon>
        <taxon>Bacillota</taxon>
        <taxon>Clostridia</taxon>
        <taxon>Eubacteriales</taxon>
        <taxon>Oscillospiraceae</taxon>
        <taxon>Anaerotruncus</taxon>
    </lineage>
</organism>
<evidence type="ECO:0000256" key="2">
    <source>
        <dbReference type="SAM" id="Phobius"/>
    </source>
</evidence>
<comment type="caution">
    <text evidence="4">The sequence shown here is derived from an EMBL/GenBank/DDBJ whole genome shotgun (WGS) entry which is preliminary data.</text>
</comment>
<dbReference type="InterPro" id="IPR045768">
    <property type="entry name" value="SpoIIE_N"/>
</dbReference>
<dbReference type="GO" id="GO:0016791">
    <property type="term" value="F:phosphatase activity"/>
    <property type="evidence" value="ECO:0007669"/>
    <property type="project" value="TreeGrafter"/>
</dbReference>
<feature type="transmembrane region" description="Helical" evidence="2">
    <location>
        <begin position="239"/>
        <end position="256"/>
    </location>
</feature>
<dbReference type="InterPro" id="IPR052016">
    <property type="entry name" value="Bact_Sigma-Reg"/>
</dbReference>
<reference evidence="5" key="1">
    <citation type="submission" date="2017-04" db="EMBL/GenBank/DDBJ databases">
        <title>Function of individual gut microbiota members based on whole genome sequencing of pure cultures obtained from chicken caecum.</title>
        <authorList>
            <person name="Medvecky M."/>
            <person name="Cejkova D."/>
            <person name="Polansky O."/>
            <person name="Karasova D."/>
            <person name="Kubasova T."/>
            <person name="Cizek A."/>
            <person name="Rychlik I."/>
        </authorList>
    </citation>
    <scope>NUCLEOTIDE SEQUENCE [LARGE SCALE GENOMIC DNA]</scope>
    <source>
        <strain evidence="5">An175</strain>
    </source>
</reference>
<feature type="transmembrane region" description="Helical" evidence="2">
    <location>
        <begin position="325"/>
        <end position="342"/>
    </location>
</feature>
<keyword evidence="2" id="KW-0472">Membrane</keyword>
<feature type="domain" description="PPM-type phosphatase" evidence="3">
    <location>
        <begin position="630"/>
        <end position="836"/>
    </location>
</feature>
<keyword evidence="2" id="KW-0812">Transmembrane</keyword>
<dbReference type="Gene3D" id="3.60.40.10">
    <property type="entry name" value="PPM-type phosphatase domain"/>
    <property type="match status" value="1"/>
</dbReference>
<name>A0A1Y4MVB3_9FIRM</name>
<evidence type="ECO:0000256" key="1">
    <source>
        <dbReference type="ARBA" id="ARBA00022801"/>
    </source>
</evidence>
<dbReference type="AlphaFoldDB" id="A0A1Y4MVB3"/>
<dbReference type="InterPro" id="IPR036457">
    <property type="entry name" value="PPM-type-like_dom_sf"/>
</dbReference>
<keyword evidence="2" id="KW-1133">Transmembrane helix</keyword>
<evidence type="ECO:0000259" key="3">
    <source>
        <dbReference type="SMART" id="SM00331"/>
    </source>
</evidence>
<proteinExistence type="predicted"/>